<proteinExistence type="predicted"/>
<evidence type="ECO:0000313" key="1">
    <source>
        <dbReference type="EMBL" id="NBJ92448.1"/>
    </source>
</evidence>
<accession>A0A9X5BER2</accession>
<dbReference type="EMBL" id="QZDT01000008">
    <property type="protein sequence ID" value="NBJ92448.1"/>
    <property type="molecule type" value="Genomic_DNA"/>
</dbReference>
<sequence>MHNLPDKNVLKRYAAWGRDTAICATDDIENSENDNEKSGIVKTSFDVLERKEVPIQTSILGNAVCISSIVS</sequence>
<name>A0A9X5BER2_9FIRM</name>
<keyword evidence="2" id="KW-1185">Reference proteome</keyword>
<comment type="caution">
    <text evidence="1">The sequence shown here is derived from an EMBL/GenBank/DDBJ whole genome shotgun (WGS) entry which is preliminary data.</text>
</comment>
<evidence type="ECO:0000313" key="2">
    <source>
        <dbReference type="Proteomes" id="UP001154420"/>
    </source>
</evidence>
<gene>
    <name evidence="1" type="ORF">D5281_07495</name>
</gene>
<dbReference type="AlphaFoldDB" id="A0A9X5BER2"/>
<reference evidence="1" key="1">
    <citation type="submission" date="2018-09" db="EMBL/GenBank/DDBJ databases">
        <title>Murine metabolic-syndrome-specific gut microbial biobank.</title>
        <authorList>
            <person name="Liu C."/>
        </authorList>
    </citation>
    <scope>NUCLEOTIDE SEQUENCE</scope>
    <source>
        <strain evidence="1">D42-62</strain>
    </source>
</reference>
<protein>
    <submittedName>
        <fullName evidence="1">Uncharacterized protein</fullName>
    </submittedName>
</protein>
<organism evidence="1 2">
    <name type="scientific">Parablautia muri</name>
    <dbReference type="NCBI Taxonomy" id="2320879"/>
    <lineage>
        <taxon>Bacteria</taxon>
        <taxon>Bacillati</taxon>
        <taxon>Bacillota</taxon>
        <taxon>Clostridia</taxon>
        <taxon>Lachnospirales</taxon>
        <taxon>Lachnospiraceae</taxon>
        <taxon>Parablautia</taxon>
    </lineage>
</organism>
<dbReference type="Proteomes" id="UP001154420">
    <property type="component" value="Unassembled WGS sequence"/>
</dbReference>